<accession>A0A2W5NG59</accession>
<name>A0A2W5NG59_RHOSU</name>
<dbReference type="Pfam" id="PF11681">
    <property type="entry name" value="Phage_Tube_PhiTE"/>
    <property type="match status" value="1"/>
</dbReference>
<dbReference type="EMBL" id="QFPW01000006">
    <property type="protein sequence ID" value="PZQ49755.1"/>
    <property type="molecule type" value="Genomic_DNA"/>
</dbReference>
<sequence length="148" mass="16118">MTARPSFATYDPAEVYITFGGQPITGYADGTFVEIEFDEQQWNKVTGADGHTSRAKTNNYAGTITITLLATSAGNDILNSFWQADRRNNAGVVPISVLDKLGNTKWAAAYAWIRQMPTQGYSKETETREWVIDCAELLGSAGGNQIAS</sequence>
<gene>
    <name evidence="1" type="ORF">DI556_09800</name>
</gene>
<dbReference type="Proteomes" id="UP000249185">
    <property type="component" value="Unassembled WGS sequence"/>
</dbReference>
<protein>
    <recommendedName>
        <fullName evidence="3">DUF3277 family protein</fullName>
    </recommendedName>
</protein>
<reference evidence="1 2" key="1">
    <citation type="submission" date="2017-08" db="EMBL/GenBank/DDBJ databases">
        <title>Infants hospitalized years apart are colonized by the same room-sourced microbial strains.</title>
        <authorList>
            <person name="Brooks B."/>
            <person name="Olm M.R."/>
            <person name="Firek B.A."/>
            <person name="Baker R."/>
            <person name="Thomas B.C."/>
            <person name="Morowitz M.J."/>
            <person name="Banfield J.F."/>
        </authorList>
    </citation>
    <scope>NUCLEOTIDE SEQUENCE [LARGE SCALE GENOMIC DNA]</scope>
    <source>
        <strain evidence="1">S2_005_002_R2_34</strain>
    </source>
</reference>
<dbReference type="AlphaFoldDB" id="A0A2W5NG59"/>
<dbReference type="InterPro" id="IPR021695">
    <property type="entry name" value="Phage_KPP10_Orf10"/>
</dbReference>
<evidence type="ECO:0000313" key="2">
    <source>
        <dbReference type="Proteomes" id="UP000249185"/>
    </source>
</evidence>
<comment type="caution">
    <text evidence="1">The sequence shown here is derived from an EMBL/GenBank/DDBJ whole genome shotgun (WGS) entry which is preliminary data.</text>
</comment>
<proteinExistence type="predicted"/>
<dbReference type="NCBIfam" id="NF047581">
    <property type="entry name" value="gp105_phage_fam"/>
    <property type="match status" value="1"/>
</dbReference>
<evidence type="ECO:0000313" key="1">
    <source>
        <dbReference type="EMBL" id="PZQ49755.1"/>
    </source>
</evidence>
<evidence type="ECO:0008006" key="3">
    <source>
        <dbReference type="Google" id="ProtNLM"/>
    </source>
</evidence>
<organism evidence="1 2">
    <name type="scientific">Rhodovulum sulfidophilum</name>
    <name type="common">Rhodobacter sulfidophilus</name>
    <dbReference type="NCBI Taxonomy" id="35806"/>
    <lineage>
        <taxon>Bacteria</taxon>
        <taxon>Pseudomonadati</taxon>
        <taxon>Pseudomonadota</taxon>
        <taxon>Alphaproteobacteria</taxon>
        <taxon>Rhodobacterales</taxon>
        <taxon>Paracoccaceae</taxon>
        <taxon>Rhodovulum</taxon>
    </lineage>
</organism>